<sequence>MAAPQFDVGILAEKKIQAEQYAAALGGGAMRDGYIEVARSPLGRAVIIWGWGHVDRLEEPRDEGEEFRDWRSKVWPHINARPRVLPSDDPKCKRQITAAKKLLPQCAMVIGASDPDREGETIWRHFLELTGARPRAVKRMICAESNPGPQRAAFLALKDPDQYYGRFVAGRAPSVIDLWEGTNHTVACSVFLRPGDLGKGYWPMGRVKGAVLGILHRRHVEIRDFREVAYFEILAEV</sequence>
<dbReference type="Gene3D" id="2.70.20.10">
    <property type="entry name" value="Topoisomerase I, domain 3"/>
    <property type="match status" value="1"/>
</dbReference>
<dbReference type="EMBL" id="JAEPIV010000097">
    <property type="protein sequence ID" value="MBK4723611.1"/>
    <property type="molecule type" value="Genomic_DNA"/>
</dbReference>
<dbReference type="SUPFAM" id="SSF56712">
    <property type="entry name" value="Prokaryotic type I DNA topoisomerase"/>
    <property type="match status" value="1"/>
</dbReference>
<evidence type="ECO:0000313" key="8">
    <source>
        <dbReference type="Proteomes" id="UP000654452"/>
    </source>
</evidence>
<reference evidence="7 8" key="1">
    <citation type="submission" date="2021-01" db="EMBL/GenBank/DDBJ databases">
        <title>Azospirillum sp. YIM DDC1 draft genome.</title>
        <authorList>
            <person name="Wang Y.-X."/>
        </authorList>
    </citation>
    <scope>NUCLEOTIDE SEQUENCE [LARGE SCALE GENOMIC DNA]</scope>
    <source>
        <strain evidence="7 8">YIM DDC1</strain>
    </source>
</reference>
<comment type="caution">
    <text evidence="7">The sequence shown here is derived from an EMBL/GenBank/DDBJ whole genome shotgun (WGS) entry which is preliminary data.</text>
</comment>
<dbReference type="PANTHER" id="PTHR11390:SF21">
    <property type="entry name" value="DNA TOPOISOMERASE 3-ALPHA"/>
    <property type="match status" value="1"/>
</dbReference>
<dbReference type="Pfam" id="PF01751">
    <property type="entry name" value="Toprim"/>
    <property type="match status" value="1"/>
</dbReference>
<organism evidence="7 8">
    <name type="scientific">Azospirillum aestuarii</name>
    <dbReference type="NCBI Taxonomy" id="2802052"/>
    <lineage>
        <taxon>Bacteria</taxon>
        <taxon>Pseudomonadati</taxon>
        <taxon>Pseudomonadota</taxon>
        <taxon>Alphaproteobacteria</taxon>
        <taxon>Rhodospirillales</taxon>
        <taxon>Azospirillaceae</taxon>
        <taxon>Azospirillum</taxon>
    </lineage>
</organism>
<dbReference type="SMART" id="SM00436">
    <property type="entry name" value="TOP1Bc"/>
    <property type="match status" value="1"/>
</dbReference>
<dbReference type="InterPro" id="IPR003601">
    <property type="entry name" value="Topo_IA_2"/>
</dbReference>
<dbReference type="InterPro" id="IPR013824">
    <property type="entry name" value="Topo_IA_cen_sub1"/>
</dbReference>
<dbReference type="PANTHER" id="PTHR11390">
    <property type="entry name" value="PROKARYOTIC DNA TOPOISOMERASE"/>
    <property type="match status" value="1"/>
</dbReference>
<proteinExistence type="predicted"/>
<dbReference type="RefSeq" id="WP_200487941.1">
    <property type="nucleotide sequence ID" value="NZ_JAEPIV010000097.1"/>
</dbReference>
<dbReference type="PROSITE" id="PS52039">
    <property type="entry name" value="TOPO_IA_2"/>
    <property type="match status" value="1"/>
</dbReference>
<evidence type="ECO:0000256" key="5">
    <source>
        <dbReference type="ARBA" id="ARBA00032877"/>
    </source>
</evidence>
<dbReference type="Gene3D" id="1.10.460.10">
    <property type="entry name" value="Topoisomerase I, domain 2"/>
    <property type="match status" value="1"/>
</dbReference>
<evidence type="ECO:0000256" key="2">
    <source>
        <dbReference type="ARBA" id="ARBA00030003"/>
    </source>
</evidence>
<evidence type="ECO:0000259" key="6">
    <source>
        <dbReference type="PROSITE" id="PS52039"/>
    </source>
</evidence>
<evidence type="ECO:0000256" key="3">
    <source>
        <dbReference type="ARBA" id="ARBA00031985"/>
    </source>
</evidence>
<dbReference type="Gene3D" id="3.40.50.140">
    <property type="match status" value="1"/>
</dbReference>
<gene>
    <name evidence="7" type="ORF">JJL56_32785</name>
</gene>
<keyword evidence="8" id="KW-1185">Reference proteome</keyword>
<feature type="non-terminal residue" evidence="7">
    <location>
        <position position="237"/>
    </location>
</feature>
<dbReference type="SMART" id="SM00493">
    <property type="entry name" value="TOPRIM"/>
    <property type="match status" value="1"/>
</dbReference>
<name>A0ABS1I9E2_9PROT</name>
<dbReference type="InterPro" id="IPR013825">
    <property type="entry name" value="Topo_IA_cen_sub2"/>
</dbReference>
<evidence type="ECO:0000313" key="7">
    <source>
        <dbReference type="EMBL" id="MBK4723611.1"/>
    </source>
</evidence>
<dbReference type="Proteomes" id="UP000654452">
    <property type="component" value="Unassembled WGS sequence"/>
</dbReference>
<accession>A0ABS1I9E2</accession>
<evidence type="ECO:0000256" key="4">
    <source>
        <dbReference type="ARBA" id="ARBA00032235"/>
    </source>
</evidence>
<protein>
    <recommendedName>
        <fullName evidence="5">Omega-protein</fullName>
    </recommendedName>
    <alternativeName>
        <fullName evidence="4">Relaxing enzyme</fullName>
    </alternativeName>
    <alternativeName>
        <fullName evidence="2">Swivelase</fullName>
    </alternativeName>
    <alternativeName>
        <fullName evidence="3">Untwisting enzyme</fullName>
    </alternativeName>
</protein>
<dbReference type="InterPro" id="IPR000380">
    <property type="entry name" value="Topo_IA"/>
</dbReference>
<dbReference type="InterPro" id="IPR013497">
    <property type="entry name" value="Topo_IA_cen"/>
</dbReference>
<dbReference type="InterPro" id="IPR023405">
    <property type="entry name" value="Topo_IA_core_domain"/>
</dbReference>
<feature type="domain" description="Topo IA-type catalytic" evidence="6">
    <location>
        <begin position="163"/>
        <end position="237"/>
    </location>
</feature>
<keyword evidence="1" id="KW-0413">Isomerase</keyword>
<evidence type="ECO:0000256" key="1">
    <source>
        <dbReference type="ARBA" id="ARBA00023235"/>
    </source>
</evidence>
<dbReference type="InterPro" id="IPR006171">
    <property type="entry name" value="TOPRIM_dom"/>
</dbReference>